<dbReference type="GO" id="GO:0006446">
    <property type="term" value="P:regulation of translational initiation"/>
    <property type="evidence" value="ECO:0000318"/>
    <property type="project" value="GO_Central"/>
</dbReference>
<evidence type="ECO:0000256" key="3">
    <source>
        <dbReference type="ARBA" id="ARBA00022777"/>
    </source>
</evidence>
<dbReference type="GO" id="GO:0005737">
    <property type="term" value="C:cytoplasm"/>
    <property type="evidence" value="ECO:0000318"/>
    <property type="project" value="GO_Central"/>
</dbReference>
<dbReference type="PROSITE" id="PS50011">
    <property type="entry name" value="PROTEIN_KINASE_DOM"/>
    <property type="match status" value="1"/>
</dbReference>
<dbReference type="Gene3D" id="3.30.200.20">
    <property type="entry name" value="Phosphorylase Kinase, domain 1"/>
    <property type="match status" value="1"/>
</dbReference>
<proteinExistence type="predicted"/>
<gene>
    <name evidence="5" type="primary">WBGene00094637</name>
</gene>
<dbReference type="PANTHER" id="PTHR11042">
    <property type="entry name" value="EUKARYOTIC TRANSLATION INITIATION FACTOR 2-ALPHA KINASE EIF2-ALPHA KINASE -RELATED"/>
    <property type="match status" value="1"/>
</dbReference>
<organism evidence="5 6">
    <name type="scientific">Pristionchus pacificus</name>
    <name type="common">Parasitic nematode worm</name>
    <dbReference type="NCBI Taxonomy" id="54126"/>
    <lineage>
        <taxon>Eukaryota</taxon>
        <taxon>Metazoa</taxon>
        <taxon>Ecdysozoa</taxon>
        <taxon>Nematoda</taxon>
        <taxon>Chromadorea</taxon>
        <taxon>Rhabditida</taxon>
        <taxon>Rhabditina</taxon>
        <taxon>Diplogasteromorpha</taxon>
        <taxon>Diplogasteroidea</taxon>
        <taxon>Neodiplogasteridae</taxon>
        <taxon>Pristionchus</taxon>
    </lineage>
</organism>
<dbReference type="SUPFAM" id="SSF56112">
    <property type="entry name" value="Protein kinase-like (PK-like)"/>
    <property type="match status" value="1"/>
</dbReference>
<dbReference type="InterPro" id="IPR050339">
    <property type="entry name" value="CC_SR_Kinase"/>
</dbReference>
<dbReference type="InterPro" id="IPR011009">
    <property type="entry name" value="Kinase-like_dom_sf"/>
</dbReference>
<evidence type="ECO:0000256" key="2">
    <source>
        <dbReference type="ARBA" id="ARBA00022741"/>
    </source>
</evidence>
<dbReference type="GO" id="GO:0004694">
    <property type="term" value="F:eukaryotic translation initiation factor 2alpha kinase activity"/>
    <property type="evidence" value="ECO:0000318"/>
    <property type="project" value="GO_Central"/>
</dbReference>
<dbReference type="PANTHER" id="PTHR11042:SF91">
    <property type="entry name" value="EUKARYOTIC TRANSLATION INITIATION FACTOR 2-ALPHA KINASE"/>
    <property type="match status" value="1"/>
</dbReference>
<dbReference type="OrthoDB" id="5864419at2759"/>
<dbReference type="Proteomes" id="UP000005239">
    <property type="component" value="Unassembled WGS sequence"/>
</dbReference>
<dbReference type="GO" id="GO:0017148">
    <property type="term" value="P:negative regulation of translation"/>
    <property type="evidence" value="ECO:0000318"/>
    <property type="project" value="GO_Central"/>
</dbReference>
<keyword evidence="2" id="KW-0547">Nucleotide-binding</keyword>
<accession>A0A2A6C197</accession>
<evidence type="ECO:0000256" key="4">
    <source>
        <dbReference type="ARBA" id="ARBA00022840"/>
    </source>
</evidence>
<keyword evidence="1" id="KW-0808">Transferase</keyword>
<dbReference type="InterPro" id="IPR000719">
    <property type="entry name" value="Prot_kinase_dom"/>
</dbReference>
<name>A0A2A6C197_PRIPA</name>
<keyword evidence="4" id="KW-0067">ATP-binding</keyword>
<dbReference type="AlphaFoldDB" id="A0A2A6C197"/>
<dbReference type="GO" id="GO:0005524">
    <property type="term" value="F:ATP binding"/>
    <property type="evidence" value="ECO:0007669"/>
    <property type="project" value="UniProtKB-KW"/>
</dbReference>
<dbReference type="EnsemblMetazoa" id="PPA05083.1">
    <property type="protein sequence ID" value="PPA05083.1"/>
    <property type="gene ID" value="WBGene00094637"/>
</dbReference>
<keyword evidence="3" id="KW-0418">Kinase</keyword>
<dbReference type="Gene3D" id="1.10.510.10">
    <property type="entry name" value="Transferase(Phosphotransferase) domain 1"/>
    <property type="match status" value="1"/>
</dbReference>
<reference evidence="5" key="2">
    <citation type="submission" date="2022-06" db="UniProtKB">
        <authorList>
            <consortium name="EnsemblMetazoa"/>
        </authorList>
    </citation>
    <scope>IDENTIFICATION</scope>
    <source>
        <strain evidence="5">PS312</strain>
    </source>
</reference>
<evidence type="ECO:0000256" key="1">
    <source>
        <dbReference type="ARBA" id="ARBA00022679"/>
    </source>
</evidence>
<accession>A0A8R1U7P9</accession>
<dbReference type="Pfam" id="PF00069">
    <property type="entry name" value="Pkinase"/>
    <property type="match status" value="1"/>
</dbReference>
<reference evidence="6" key="1">
    <citation type="journal article" date="2008" name="Nat. Genet.">
        <title>The Pristionchus pacificus genome provides a unique perspective on nematode lifestyle and parasitism.</title>
        <authorList>
            <person name="Dieterich C."/>
            <person name="Clifton S.W."/>
            <person name="Schuster L.N."/>
            <person name="Chinwalla A."/>
            <person name="Delehaunty K."/>
            <person name="Dinkelacker I."/>
            <person name="Fulton L."/>
            <person name="Fulton R."/>
            <person name="Godfrey J."/>
            <person name="Minx P."/>
            <person name="Mitreva M."/>
            <person name="Roeseler W."/>
            <person name="Tian H."/>
            <person name="Witte H."/>
            <person name="Yang S.P."/>
            <person name="Wilson R.K."/>
            <person name="Sommer R.J."/>
        </authorList>
    </citation>
    <scope>NUCLEOTIDE SEQUENCE [LARGE SCALE GENOMIC DNA]</scope>
    <source>
        <strain evidence="6">PS312</strain>
    </source>
</reference>
<evidence type="ECO:0000313" key="5">
    <source>
        <dbReference type="EnsemblMetazoa" id="PPA05083.1"/>
    </source>
</evidence>
<dbReference type="GO" id="GO:0005634">
    <property type="term" value="C:nucleus"/>
    <property type="evidence" value="ECO:0000318"/>
    <property type="project" value="GO_Central"/>
</dbReference>
<keyword evidence="6" id="KW-1185">Reference proteome</keyword>
<sequence>MKEEHEFVIVDSADQECNDHNIVNFAHHVDMSKENCRLQEEIDSLAKVKIDQEAEIRRLREAISALAKYNQSVDNDETPYQSKFASEFDVKRIIGGEGEGRFGTVVFECVSRLTKASIAVKRIQTVNPRYFSNRFFKVNNSLSKEVLSRALREIRATAHFDQPGIIRYNSTWIEKPPLGWQNEADMEMLGKIGTFRTCLNMNYVEESLFMYTEMQLCENSLADWLELNQTRRNIEDMKDYFPQILSALDFIHDRGIIHRNLKPSNILFIPPTSKFSPGQLKISDLGIVADRVVKSGEEVAQIQLFPRETQMYMAPEQKDDGYSSKVDIFALSLLLIELSVVITKSEAELIFNDYREGKPNNTLDHLPDTKNFVAWLTNLNPDERPDCKEILDHRFLETPVIEL</sequence>
<evidence type="ECO:0000313" key="6">
    <source>
        <dbReference type="Proteomes" id="UP000005239"/>
    </source>
</evidence>
<protein>
    <submittedName>
        <fullName evidence="5">Protein kinase domain-containing protein</fullName>
    </submittedName>
</protein>